<dbReference type="HOGENOM" id="CLU_161782_2_0_2"/>
<organism evidence="1 2">
    <name type="scientific">Halorubrum lacusprofundi (strain ATCC 49239 / DSM 5036 / JCM 8891 / ACAM 34)</name>
    <dbReference type="NCBI Taxonomy" id="416348"/>
    <lineage>
        <taxon>Archaea</taxon>
        <taxon>Methanobacteriati</taxon>
        <taxon>Methanobacteriota</taxon>
        <taxon>Stenosarchaea group</taxon>
        <taxon>Halobacteria</taxon>
        <taxon>Halobacteriales</taxon>
        <taxon>Haloferacaceae</taxon>
        <taxon>Halorubrum</taxon>
    </lineage>
</organism>
<name>B9LX20_HALLT</name>
<dbReference type="InterPro" id="IPR036388">
    <property type="entry name" value="WH-like_DNA-bd_sf"/>
</dbReference>
<evidence type="ECO:0000313" key="2">
    <source>
        <dbReference type="Proteomes" id="UP000000740"/>
    </source>
</evidence>
<protein>
    <submittedName>
        <fullName evidence="1">Phage PhiH1 repressor protein</fullName>
    </submittedName>
</protein>
<keyword evidence="1" id="KW-0614">Plasmid</keyword>
<proteinExistence type="predicted"/>
<dbReference type="AlphaFoldDB" id="B9LX20"/>
<keyword evidence="2" id="KW-1185">Reference proteome</keyword>
<sequence length="84" mass="9571">MYREISWAVPADPYILEELSSYDGWQTAKNLSINTGFSHQWTGQRCKVFVEHGLAKRHETEPAYRITERGKKVVAGEIASDSLD</sequence>
<dbReference type="Gene3D" id="1.10.10.10">
    <property type="entry name" value="Winged helix-like DNA-binding domain superfamily/Winged helix DNA-binding domain"/>
    <property type="match status" value="1"/>
</dbReference>
<dbReference type="eggNOG" id="arCOG03924">
    <property type="taxonomic scope" value="Archaea"/>
</dbReference>
<reference evidence="1 2" key="1">
    <citation type="journal article" date="2016" name="Stand. Genomic Sci.">
        <title>Complete genome sequence of the Antarctic Halorubrum lacusprofundi type strain ACAM 34.</title>
        <authorList>
            <person name="Anderson I.J."/>
            <person name="DasSarma P."/>
            <person name="Lucas S."/>
            <person name="Copeland A."/>
            <person name="Lapidus A."/>
            <person name="Del Rio T.G."/>
            <person name="Tice H."/>
            <person name="Dalin E."/>
            <person name="Bruce D.C."/>
            <person name="Goodwin L."/>
            <person name="Pitluck S."/>
            <person name="Sims D."/>
            <person name="Brettin T.S."/>
            <person name="Detter J.C."/>
            <person name="Han C.S."/>
            <person name="Larimer F."/>
            <person name="Hauser L."/>
            <person name="Land M."/>
            <person name="Ivanova N."/>
            <person name="Richardson P."/>
            <person name="Cavicchioli R."/>
            <person name="DasSarma S."/>
            <person name="Woese C.R."/>
            <person name="Kyrpides N.C."/>
        </authorList>
    </citation>
    <scope>NUCLEOTIDE SEQUENCE [LARGE SCALE GENOMIC DNA]</scope>
    <source>
        <strain evidence="2">ATCC 49239 / DSM 5036 / JCM 8891 / ACAM 34</strain>
    </source>
</reference>
<dbReference type="KEGG" id="hla:Hlac_3502"/>
<dbReference type="Proteomes" id="UP000000740">
    <property type="component" value="Plasmid pHLAC01"/>
</dbReference>
<accession>B9LX20</accession>
<gene>
    <name evidence="1" type="ordered locus">Hlac_3502</name>
</gene>
<evidence type="ECO:0000313" key="1">
    <source>
        <dbReference type="EMBL" id="ACM59011.1"/>
    </source>
</evidence>
<geneLocation type="plasmid" evidence="1 2">
    <name>pHLAC01</name>
</geneLocation>
<dbReference type="EMBL" id="CP001367">
    <property type="protein sequence ID" value="ACM59011.1"/>
    <property type="molecule type" value="Genomic_DNA"/>
</dbReference>